<comment type="caution">
    <text evidence="2">The sequence shown here is derived from an EMBL/GenBank/DDBJ whole genome shotgun (WGS) entry which is preliminary data.</text>
</comment>
<organism evidence="2 3">
    <name type="scientific">Eschrichtius robustus</name>
    <name type="common">California gray whale</name>
    <name type="synonym">Eschrichtius gibbosus</name>
    <dbReference type="NCBI Taxonomy" id="9764"/>
    <lineage>
        <taxon>Eukaryota</taxon>
        <taxon>Metazoa</taxon>
        <taxon>Chordata</taxon>
        <taxon>Craniata</taxon>
        <taxon>Vertebrata</taxon>
        <taxon>Euteleostomi</taxon>
        <taxon>Mammalia</taxon>
        <taxon>Eutheria</taxon>
        <taxon>Laurasiatheria</taxon>
        <taxon>Artiodactyla</taxon>
        <taxon>Whippomorpha</taxon>
        <taxon>Cetacea</taxon>
        <taxon>Mysticeti</taxon>
        <taxon>Eschrichtiidae</taxon>
        <taxon>Eschrichtius</taxon>
    </lineage>
</organism>
<feature type="region of interest" description="Disordered" evidence="1">
    <location>
        <begin position="21"/>
        <end position="64"/>
    </location>
</feature>
<dbReference type="AlphaFoldDB" id="A0AB34GMB3"/>
<sequence>MCLRPQLCVCKPGTKGKACETTAAQDTSSPVFGGQSPVAASSWVPPEQAAKHTSSKKADTLPRVSPVAQMTLTLKPKPSVGLSQQIHSQ</sequence>
<evidence type="ECO:0000256" key="1">
    <source>
        <dbReference type="SAM" id="MobiDB-lite"/>
    </source>
</evidence>
<keyword evidence="3" id="KW-1185">Reference proteome</keyword>
<protein>
    <submittedName>
        <fullName evidence="2">Uncharacterized protein</fullName>
    </submittedName>
</protein>
<accession>A0AB34GMB3</accession>
<reference evidence="2 3" key="1">
    <citation type="submission" date="2022-11" db="EMBL/GenBank/DDBJ databases">
        <title>Whole genome sequence of Eschrichtius robustus ER-17-0199.</title>
        <authorList>
            <person name="Bruniche-Olsen A."/>
            <person name="Black A.N."/>
            <person name="Fields C.J."/>
            <person name="Walden K."/>
            <person name="Dewoody J.A."/>
        </authorList>
    </citation>
    <scope>NUCLEOTIDE SEQUENCE [LARGE SCALE GENOMIC DNA]</scope>
    <source>
        <strain evidence="2">ER-17-0199</strain>
        <tissue evidence="2">Blubber</tissue>
    </source>
</reference>
<evidence type="ECO:0000313" key="2">
    <source>
        <dbReference type="EMBL" id="KAJ8779946.1"/>
    </source>
</evidence>
<gene>
    <name evidence="2" type="ORF">J1605_012115</name>
</gene>
<evidence type="ECO:0000313" key="3">
    <source>
        <dbReference type="Proteomes" id="UP001159641"/>
    </source>
</evidence>
<dbReference type="EMBL" id="JAIQCJ010002192">
    <property type="protein sequence ID" value="KAJ8779946.1"/>
    <property type="molecule type" value="Genomic_DNA"/>
</dbReference>
<dbReference type="Proteomes" id="UP001159641">
    <property type="component" value="Unassembled WGS sequence"/>
</dbReference>
<name>A0AB34GMB3_ESCRO</name>
<proteinExistence type="predicted"/>